<feature type="signal peptide" evidence="2">
    <location>
        <begin position="1"/>
        <end position="23"/>
    </location>
</feature>
<dbReference type="InterPro" id="IPR036908">
    <property type="entry name" value="RlpA-like_sf"/>
</dbReference>
<reference evidence="3" key="1">
    <citation type="submission" date="2020-09" db="EMBL/GenBank/DDBJ databases">
        <title>Comparative genome analyses of four rice-infecting Rhizoctonia solani isolates reveal extensive enrichment of homogalacturonan modification genes.</title>
        <authorList>
            <person name="Lee D.-Y."/>
            <person name="Jeon J."/>
            <person name="Kim K.-T."/>
            <person name="Cheong K."/>
            <person name="Song H."/>
            <person name="Choi G."/>
            <person name="Ko J."/>
            <person name="Opiyo S.O."/>
            <person name="Zuo S."/>
            <person name="Madhav S."/>
            <person name="Lee Y.-H."/>
            <person name="Wang G.-L."/>
        </authorList>
    </citation>
    <scope>NUCLEOTIDE SEQUENCE</scope>
    <source>
        <strain evidence="3">AG1-IA B2</strain>
    </source>
</reference>
<feature type="chain" id="PRO_5034970702" evidence="2">
    <location>
        <begin position="24"/>
        <end position="159"/>
    </location>
</feature>
<dbReference type="PANTHER" id="PTHR31836">
    <property type="match status" value="1"/>
</dbReference>
<evidence type="ECO:0000313" key="3">
    <source>
        <dbReference type="EMBL" id="KAF8754339.1"/>
    </source>
</evidence>
<evidence type="ECO:0000256" key="1">
    <source>
        <dbReference type="ARBA" id="ARBA00022729"/>
    </source>
</evidence>
<accession>A0A8H7M3Y7</accession>
<evidence type="ECO:0000256" key="2">
    <source>
        <dbReference type="SAM" id="SignalP"/>
    </source>
</evidence>
<comment type="caution">
    <text evidence="3">The sequence shown here is derived from an EMBL/GenBank/DDBJ whole genome shotgun (WGS) entry which is preliminary data.</text>
</comment>
<dbReference type="SUPFAM" id="SSF50685">
    <property type="entry name" value="Barwin-like endoglucanases"/>
    <property type="match status" value="1"/>
</dbReference>
<name>A0A8H7M3Y7_9AGAM</name>
<organism evidence="3 4">
    <name type="scientific">Rhizoctonia solani</name>
    <dbReference type="NCBI Taxonomy" id="456999"/>
    <lineage>
        <taxon>Eukaryota</taxon>
        <taxon>Fungi</taxon>
        <taxon>Dikarya</taxon>
        <taxon>Basidiomycota</taxon>
        <taxon>Agaricomycotina</taxon>
        <taxon>Agaricomycetes</taxon>
        <taxon>Cantharellales</taxon>
        <taxon>Ceratobasidiaceae</taxon>
        <taxon>Rhizoctonia</taxon>
    </lineage>
</organism>
<protein>
    <submittedName>
        <fullName evidence="3">Lytic transglycosylase</fullName>
    </submittedName>
</protein>
<dbReference type="InterPro" id="IPR051477">
    <property type="entry name" value="Expansin_CellWall"/>
</dbReference>
<gene>
    <name evidence="3" type="ORF">RHS01_06485</name>
</gene>
<dbReference type="AlphaFoldDB" id="A0A8H7M3Y7"/>
<evidence type="ECO:0000313" key="4">
    <source>
        <dbReference type="Proteomes" id="UP000614334"/>
    </source>
</evidence>
<dbReference type="Proteomes" id="UP000614334">
    <property type="component" value="Unassembled WGS sequence"/>
</dbReference>
<dbReference type="Gene3D" id="2.40.40.10">
    <property type="entry name" value="RlpA-like domain"/>
    <property type="match status" value="1"/>
</dbReference>
<dbReference type="CDD" id="cd22191">
    <property type="entry name" value="DPBB_RlpA_EXP_N-like"/>
    <property type="match status" value="1"/>
</dbReference>
<sequence>MYSLTLTAFIALCVFVFSGFSAAAPVVARHGDEHSYHQGEATYYDTERNTGACGWFNHNYEHVIAISQSMWDETRSGWGRSNACGRELTIRHNGRYVDAVVVDLCPECQHGSIDMSLLHSRLLIRKMLGGSGSIGGSTNELADYTLLLRLGYLLLILCE</sequence>
<dbReference type="PANTHER" id="PTHR31836:SF28">
    <property type="entry name" value="SRCR DOMAIN-CONTAINING PROTEIN-RELATED"/>
    <property type="match status" value="1"/>
</dbReference>
<proteinExistence type="predicted"/>
<keyword evidence="1 2" id="KW-0732">Signal</keyword>
<dbReference type="EMBL" id="JACYCF010000011">
    <property type="protein sequence ID" value="KAF8754339.1"/>
    <property type="molecule type" value="Genomic_DNA"/>
</dbReference>